<evidence type="ECO:0000256" key="3">
    <source>
        <dbReference type="ARBA" id="ARBA00023125"/>
    </source>
</evidence>
<keyword evidence="4" id="KW-0804">Transcription</keyword>
<dbReference type="PANTHER" id="PTHR10252">
    <property type="entry name" value="HISTONE-LIKE TRANSCRIPTION FACTOR CCAAT-RELATED"/>
    <property type="match status" value="1"/>
</dbReference>
<feature type="transmembrane region" description="Helical" evidence="7">
    <location>
        <begin position="136"/>
        <end position="155"/>
    </location>
</feature>
<dbReference type="InterPro" id="IPR009072">
    <property type="entry name" value="Histone-fold"/>
</dbReference>
<keyword evidence="7" id="KW-0472">Membrane</keyword>
<dbReference type="Gene3D" id="1.10.20.10">
    <property type="entry name" value="Histone, subunit A"/>
    <property type="match status" value="1"/>
</dbReference>
<dbReference type="GO" id="GO:0046982">
    <property type="term" value="F:protein heterodimerization activity"/>
    <property type="evidence" value="ECO:0007669"/>
    <property type="project" value="InterPro"/>
</dbReference>
<name>A0A1I7X179_HETBA</name>
<reference evidence="10" key="1">
    <citation type="submission" date="2016-11" db="UniProtKB">
        <authorList>
            <consortium name="WormBaseParasite"/>
        </authorList>
    </citation>
    <scope>IDENTIFICATION</scope>
</reference>
<keyword evidence="5" id="KW-0539">Nucleus</keyword>
<dbReference type="SUPFAM" id="SSF47113">
    <property type="entry name" value="Histone-fold"/>
    <property type="match status" value="1"/>
</dbReference>
<evidence type="ECO:0000256" key="4">
    <source>
        <dbReference type="ARBA" id="ARBA00023163"/>
    </source>
</evidence>
<keyword evidence="7" id="KW-1133">Transmembrane helix</keyword>
<evidence type="ECO:0000259" key="8">
    <source>
        <dbReference type="Pfam" id="PF00808"/>
    </source>
</evidence>
<accession>A0A1I7X179</accession>
<dbReference type="GO" id="GO:0000978">
    <property type="term" value="F:RNA polymerase II cis-regulatory region sequence-specific DNA binding"/>
    <property type="evidence" value="ECO:0007669"/>
    <property type="project" value="TreeGrafter"/>
</dbReference>
<dbReference type="AlphaFoldDB" id="A0A1I7X179"/>
<organism evidence="9 10">
    <name type="scientific">Heterorhabditis bacteriophora</name>
    <name type="common">Entomopathogenic nematode worm</name>
    <dbReference type="NCBI Taxonomy" id="37862"/>
    <lineage>
        <taxon>Eukaryota</taxon>
        <taxon>Metazoa</taxon>
        <taxon>Ecdysozoa</taxon>
        <taxon>Nematoda</taxon>
        <taxon>Chromadorea</taxon>
        <taxon>Rhabditida</taxon>
        <taxon>Rhabditina</taxon>
        <taxon>Rhabditomorpha</taxon>
        <taxon>Strongyloidea</taxon>
        <taxon>Heterorhabditidae</taxon>
        <taxon>Heterorhabditis</taxon>
    </lineage>
</organism>
<protein>
    <submittedName>
        <fullName evidence="10">CBFD_NFYB_HMF domain-containing protein</fullName>
    </submittedName>
</protein>
<proteinExistence type="inferred from homology"/>
<dbReference type="PANTHER" id="PTHR10252:SF8">
    <property type="entry name" value="NUCLEAR TRANSCRIPTION FACTOR Y SUBUNIT GAMMA"/>
    <property type="match status" value="1"/>
</dbReference>
<feature type="domain" description="Transcription factor CBF/NF-Y/archaeal histone" evidence="8">
    <location>
        <begin position="2"/>
        <end position="39"/>
    </location>
</feature>
<dbReference type="WBParaSite" id="Hba_11321">
    <property type="protein sequence ID" value="Hba_11321"/>
    <property type="gene ID" value="Hba_11321"/>
</dbReference>
<evidence type="ECO:0000256" key="7">
    <source>
        <dbReference type="SAM" id="Phobius"/>
    </source>
</evidence>
<evidence type="ECO:0000256" key="2">
    <source>
        <dbReference type="ARBA" id="ARBA00023015"/>
    </source>
</evidence>
<feature type="transmembrane region" description="Helical" evidence="7">
    <location>
        <begin position="255"/>
        <end position="274"/>
    </location>
</feature>
<keyword evidence="3" id="KW-0238">DNA-binding</keyword>
<keyword evidence="9" id="KW-1185">Reference proteome</keyword>
<dbReference type="GO" id="GO:0001228">
    <property type="term" value="F:DNA-binding transcription activator activity, RNA polymerase II-specific"/>
    <property type="evidence" value="ECO:0007669"/>
    <property type="project" value="TreeGrafter"/>
</dbReference>
<dbReference type="Pfam" id="PF00808">
    <property type="entry name" value="CBFD_NFYB_HMF"/>
    <property type="match status" value="1"/>
</dbReference>
<dbReference type="Proteomes" id="UP000095283">
    <property type="component" value="Unplaced"/>
</dbReference>
<evidence type="ECO:0000313" key="9">
    <source>
        <dbReference type="Proteomes" id="UP000095283"/>
    </source>
</evidence>
<feature type="transmembrane region" description="Helical" evidence="7">
    <location>
        <begin position="224"/>
        <end position="243"/>
    </location>
</feature>
<evidence type="ECO:0000256" key="1">
    <source>
        <dbReference type="ARBA" id="ARBA00004123"/>
    </source>
</evidence>
<evidence type="ECO:0000256" key="5">
    <source>
        <dbReference type="ARBA" id="ARBA00023242"/>
    </source>
</evidence>
<keyword evidence="7" id="KW-0812">Transmembrane</keyword>
<sequence length="289" mass="34067">MISSDAPLFLAAAAEMFIQEITLRAWQLVEEGRRKTLQKIYYYYYYYYWVLSDIAAAASRHEHFDFLIDIVPREESRKYQEENPTTTIVGGTESGTSQVQYFLTGDGSSGNDVFQLDNGQVLHATPIGQPFPIVSLSTYLFLYLLHVMYVFLFLNTPSKIFMMQMLEDVERRRSQRERLKRRSSLVLKAESSILPRAVKAELPRDIYPLSLLFQMKNWKRFPKFLTRIAFFNVHFFLLYDLDYHCVTLFFILREYLVIVSEFFLFLSTVCFSSLKPIHQFQTLFSRITN</sequence>
<evidence type="ECO:0000313" key="10">
    <source>
        <dbReference type="WBParaSite" id="Hba_11321"/>
    </source>
</evidence>
<dbReference type="InterPro" id="IPR003958">
    <property type="entry name" value="CBFA_NFYB_domain"/>
</dbReference>
<evidence type="ECO:0000256" key="6">
    <source>
        <dbReference type="ARBA" id="ARBA00038129"/>
    </source>
</evidence>
<dbReference type="GO" id="GO:0016602">
    <property type="term" value="C:CCAAT-binding factor complex"/>
    <property type="evidence" value="ECO:0007669"/>
    <property type="project" value="TreeGrafter"/>
</dbReference>
<comment type="similarity">
    <text evidence="6">Belongs to the NFYC/HAP5 subunit family.</text>
</comment>
<keyword evidence="2" id="KW-0805">Transcription regulation</keyword>
<comment type="subcellular location">
    <subcellularLocation>
        <location evidence="1">Nucleus</location>
    </subcellularLocation>
</comment>
<dbReference type="InterPro" id="IPR050568">
    <property type="entry name" value="Transcr_DNA_Rep_Reg"/>
</dbReference>